<gene>
    <name evidence="2" type="ORF">AUP43_16540</name>
</gene>
<reference evidence="2 3" key="1">
    <citation type="submission" date="2015-12" db="EMBL/GenBank/DDBJ databases">
        <title>Genome sequence of Oceanibaculum pacificum MCCC 1A02656.</title>
        <authorList>
            <person name="Lu L."/>
            <person name="Lai Q."/>
            <person name="Shao Z."/>
            <person name="Qian P."/>
        </authorList>
    </citation>
    <scope>NUCLEOTIDE SEQUENCE [LARGE SCALE GENOMIC DNA]</scope>
    <source>
        <strain evidence="2 3">MCCC 1A02656</strain>
    </source>
</reference>
<comment type="caution">
    <text evidence="2">The sequence shown here is derived from an EMBL/GenBank/DDBJ whole genome shotgun (WGS) entry which is preliminary data.</text>
</comment>
<dbReference type="AlphaFoldDB" id="A0A154WFT9"/>
<protein>
    <recommendedName>
        <fullName evidence="4">Rap1a immunity protein domain-containing protein</fullName>
    </recommendedName>
</protein>
<feature type="chain" id="PRO_5007602399" description="Rap1a immunity protein domain-containing protein" evidence="1">
    <location>
        <begin position="17"/>
        <end position="116"/>
    </location>
</feature>
<dbReference type="RefSeq" id="WP_067552432.1">
    <property type="nucleotide sequence ID" value="NZ_LPXN01000028.1"/>
</dbReference>
<evidence type="ECO:0000313" key="3">
    <source>
        <dbReference type="Proteomes" id="UP000076400"/>
    </source>
</evidence>
<dbReference type="Proteomes" id="UP000076400">
    <property type="component" value="Unassembled WGS sequence"/>
</dbReference>
<keyword evidence="3" id="KW-1185">Reference proteome</keyword>
<sequence>MMKLARAAAFGSAALAFVIGPAPSYSEQGMTARAFQSLNGDQRTYYMGGIIHTLMLHTIILDNRDNTRARCLSRWYFEGDGPEQIKTAFAQHPDADPASLVEALMRRKCGKGPNGK</sequence>
<accession>A0A154WFT9</accession>
<dbReference type="EMBL" id="LPXN01000028">
    <property type="protein sequence ID" value="KZD12390.1"/>
    <property type="molecule type" value="Genomic_DNA"/>
</dbReference>
<keyword evidence="1" id="KW-0732">Signal</keyword>
<organism evidence="2 3">
    <name type="scientific">Oceanibaculum pacificum</name>
    <dbReference type="NCBI Taxonomy" id="580166"/>
    <lineage>
        <taxon>Bacteria</taxon>
        <taxon>Pseudomonadati</taxon>
        <taxon>Pseudomonadota</taxon>
        <taxon>Alphaproteobacteria</taxon>
        <taxon>Rhodospirillales</taxon>
        <taxon>Oceanibaculaceae</taxon>
        <taxon>Oceanibaculum</taxon>
    </lineage>
</organism>
<evidence type="ECO:0000313" key="2">
    <source>
        <dbReference type="EMBL" id="KZD12390.1"/>
    </source>
</evidence>
<evidence type="ECO:0000256" key="1">
    <source>
        <dbReference type="SAM" id="SignalP"/>
    </source>
</evidence>
<evidence type="ECO:0008006" key="4">
    <source>
        <dbReference type="Google" id="ProtNLM"/>
    </source>
</evidence>
<proteinExistence type="predicted"/>
<feature type="signal peptide" evidence="1">
    <location>
        <begin position="1"/>
        <end position="16"/>
    </location>
</feature>
<name>A0A154WFT9_9PROT</name>